<accession>A0A9P6QW69</accession>
<evidence type="ECO:0000313" key="3">
    <source>
        <dbReference type="Proteomes" id="UP000823405"/>
    </source>
</evidence>
<keyword evidence="3" id="KW-1185">Reference proteome</keyword>
<protein>
    <submittedName>
        <fullName evidence="2">Uncharacterized protein</fullName>
    </submittedName>
</protein>
<organism evidence="2 3">
    <name type="scientific">Linnemannia gamsii</name>
    <dbReference type="NCBI Taxonomy" id="64522"/>
    <lineage>
        <taxon>Eukaryota</taxon>
        <taxon>Fungi</taxon>
        <taxon>Fungi incertae sedis</taxon>
        <taxon>Mucoromycota</taxon>
        <taxon>Mortierellomycotina</taxon>
        <taxon>Mortierellomycetes</taxon>
        <taxon>Mortierellales</taxon>
        <taxon>Mortierellaceae</taxon>
        <taxon>Linnemannia</taxon>
    </lineage>
</organism>
<comment type="caution">
    <text evidence="2">The sequence shown here is derived from an EMBL/GenBank/DDBJ whole genome shotgun (WGS) entry which is preliminary data.</text>
</comment>
<dbReference type="EMBL" id="JAAAIN010001325">
    <property type="protein sequence ID" value="KAG0304252.1"/>
    <property type="molecule type" value="Genomic_DNA"/>
</dbReference>
<reference evidence="2" key="1">
    <citation type="journal article" date="2020" name="Fungal Divers.">
        <title>Resolving the Mortierellaceae phylogeny through synthesis of multi-gene phylogenetics and phylogenomics.</title>
        <authorList>
            <person name="Vandepol N."/>
            <person name="Liber J."/>
            <person name="Desiro A."/>
            <person name="Na H."/>
            <person name="Kennedy M."/>
            <person name="Barry K."/>
            <person name="Grigoriev I.V."/>
            <person name="Miller A.N."/>
            <person name="O'Donnell K."/>
            <person name="Stajich J.E."/>
            <person name="Bonito G."/>
        </authorList>
    </citation>
    <scope>NUCLEOTIDE SEQUENCE</scope>
    <source>
        <strain evidence="2">NVP60</strain>
    </source>
</reference>
<proteinExistence type="predicted"/>
<dbReference type="AlphaFoldDB" id="A0A9P6QW69"/>
<sequence>MFTSLAKRASGSAHFLKSATHNNIRNHHQRILRSSNNNNSRAVVSFNSIRHQSSSSSSRDNDNSNNQDIEPISSNEVPINASIELHRVDLAHGSFFAMHRPLLGIANGPMFANNNNNNQFHEEDYEGKLFLR</sequence>
<feature type="region of interest" description="Disordered" evidence="1">
    <location>
        <begin position="1"/>
        <end position="76"/>
    </location>
</feature>
<name>A0A9P6QW69_9FUNG</name>
<evidence type="ECO:0000256" key="1">
    <source>
        <dbReference type="SAM" id="MobiDB-lite"/>
    </source>
</evidence>
<dbReference type="Proteomes" id="UP000823405">
    <property type="component" value="Unassembled WGS sequence"/>
</dbReference>
<gene>
    <name evidence="2" type="ORF">BGZ97_001567</name>
</gene>
<evidence type="ECO:0000313" key="2">
    <source>
        <dbReference type="EMBL" id="KAG0304252.1"/>
    </source>
</evidence>
<dbReference type="OrthoDB" id="2448553at2759"/>
<feature type="compositionally biased region" description="Low complexity" evidence="1">
    <location>
        <begin position="33"/>
        <end position="69"/>
    </location>
</feature>